<dbReference type="Proteomes" id="UP000585802">
    <property type="component" value="Unassembled WGS sequence"/>
</dbReference>
<evidence type="ECO:0000256" key="5">
    <source>
        <dbReference type="ARBA" id="ARBA00023136"/>
    </source>
</evidence>
<keyword evidence="5 6" id="KW-0472">Membrane</keyword>
<dbReference type="AlphaFoldDB" id="A0A7J4GRU8"/>
<feature type="transmembrane region" description="Helical" evidence="6">
    <location>
        <begin position="361"/>
        <end position="377"/>
    </location>
</feature>
<feature type="transmembrane region" description="Helical" evidence="6">
    <location>
        <begin position="159"/>
        <end position="189"/>
    </location>
</feature>
<evidence type="ECO:0008006" key="9">
    <source>
        <dbReference type="Google" id="ProtNLM"/>
    </source>
</evidence>
<dbReference type="Pfam" id="PF01943">
    <property type="entry name" value="Polysacc_synt"/>
    <property type="match status" value="1"/>
</dbReference>
<feature type="transmembrane region" description="Helical" evidence="6">
    <location>
        <begin position="7"/>
        <end position="28"/>
    </location>
</feature>
<evidence type="ECO:0000256" key="4">
    <source>
        <dbReference type="ARBA" id="ARBA00022989"/>
    </source>
</evidence>
<feature type="transmembrane region" description="Helical" evidence="6">
    <location>
        <begin position="82"/>
        <end position="104"/>
    </location>
</feature>
<name>A0A7J4GRU8_9ARCH</name>
<evidence type="ECO:0000256" key="2">
    <source>
        <dbReference type="ARBA" id="ARBA00022475"/>
    </source>
</evidence>
<accession>A0A7J4GRU8</accession>
<dbReference type="PANTHER" id="PTHR30250:SF11">
    <property type="entry name" value="O-ANTIGEN TRANSPORTER-RELATED"/>
    <property type="match status" value="1"/>
</dbReference>
<evidence type="ECO:0000313" key="7">
    <source>
        <dbReference type="EMBL" id="HIF37357.1"/>
    </source>
</evidence>
<sequence length="506" mass="57035">MATSRKIALLFGAENINAIIGWIALLFVARKMGAEALGEFSYAMSLVGGFTFLAFFGFRMAHIKRISEGLDLGKCIGTFLSIRLFLISFMLFVFASFYWIWTVFLEKEFYDIKTPHLLLFVLFYYIIFLAIGVVRATFSGLEQSARVAIPNMVGTTARSLLFICTAFLGWGVIWLAASELIGILIISIISLWYFRDYPISKPDKETFNSYKLFAFPVAAASIFGVLKQYIDKIFIGIFWAATDVGLYFGVQRIAIFIGTMALAIEEMLLPSVSKLHSKSENKEIKSLIYDTERYVAMVCIPIVAMTVVWSSEIIEVFISREFLPATRILQLLALAALIRVVNRPWSIALRGSDRPDLTSMINIFSSVINIMLMIILVPKEIPHLGLSNLPGLGGEGAALALLISELILSISLRIMCYSYLELKPQMHFFVQIFFAIIVGLGMWQIQMAVSVDRWYELFLFSALGGFLYVFVLAAVGAFTMKDFQFFWNTMNPKAMTSYVGDELKRK</sequence>
<keyword evidence="3 6" id="KW-0812">Transmembrane</keyword>
<feature type="transmembrane region" description="Helical" evidence="6">
    <location>
        <begin position="40"/>
        <end position="61"/>
    </location>
</feature>
<dbReference type="PANTHER" id="PTHR30250">
    <property type="entry name" value="PST FAMILY PREDICTED COLANIC ACID TRANSPORTER"/>
    <property type="match status" value="1"/>
</dbReference>
<keyword evidence="4 6" id="KW-1133">Transmembrane helix</keyword>
<dbReference type="InterPro" id="IPR002797">
    <property type="entry name" value="Polysacc_synth"/>
</dbReference>
<keyword evidence="2" id="KW-1003">Cell membrane</keyword>
<proteinExistence type="predicted"/>
<comment type="subcellular location">
    <subcellularLocation>
        <location evidence="1">Cell membrane</location>
        <topology evidence="1">Multi-pass membrane protein</topology>
    </subcellularLocation>
</comment>
<feature type="transmembrane region" description="Helical" evidence="6">
    <location>
        <begin position="209"/>
        <end position="226"/>
    </location>
</feature>
<evidence type="ECO:0000256" key="1">
    <source>
        <dbReference type="ARBA" id="ARBA00004651"/>
    </source>
</evidence>
<dbReference type="EMBL" id="DUCX01000040">
    <property type="protein sequence ID" value="HIF37357.1"/>
    <property type="molecule type" value="Genomic_DNA"/>
</dbReference>
<reference evidence="8" key="1">
    <citation type="journal article" date="2019" name="bioRxiv">
        <title>Genome diversification in globally distributed novel marine Proteobacteria is linked to environmental adaptation.</title>
        <authorList>
            <person name="Zhou Z."/>
            <person name="Tran P.Q."/>
            <person name="Kieft K."/>
            <person name="Anantharaman K."/>
        </authorList>
    </citation>
    <scope>NUCLEOTIDE SEQUENCE [LARGE SCALE GENOMIC DNA]</scope>
</reference>
<feature type="transmembrane region" description="Helical" evidence="6">
    <location>
        <begin position="457"/>
        <end position="480"/>
    </location>
</feature>
<evidence type="ECO:0000256" key="6">
    <source>
        <dbReference type="SAM" id="Phobius"/>
    </source>
</evidence>
<gene>
    <name evidence="7" type="ORF">EYQ70_02980</name>
</gene>
<feature type="transmembrane region" description="Helical" evidence="6">
    <location>
        <begin position="294"/>
        <end position="310"/>
    </location>
</feature>
<feature type="transmembrane region" description="Helical" evidence="6">
    <location>
        <begin position="233"/>
        <end position="249"/>
    </location>
</feature>
<feature type="transmembrane region" description="Helical" evidence="6">
    <location>
        <begin position="428"/>
        <end position="445"/>
    </location>
</feature>
<organism evidence="7 8">
    <name type="scientific">Marine Group III euryarchaeote</name>
    <dbReference type="NCBI Taxonomy" id="2173149"/>
    <lineage>
        <taxon>Archaea</taxon>
        <taxon>Methanobacteriati</taxon>
        <taxon>Thermoplasmatota</taxon>
        <taxon>Thermoplasmata</taxon>
        <taxon>Candidatus Thermoprofundales</taxon>
    </lineage>
</organism>
<evidence type="ECO:0000256" key="3">
    <source>
        <dbReference type="ARBA" id="ARBA00022692"/>
    </source>
</evidence>
<dbReference type="GO" id="GO:0005886">
    <property type="term" value="C:plasma membrane"/>
    <property type="evidence" value="ECO:0007669"/>
    <property type="project" value="UniProtKB-SubCell"/>
</dbReference>
<evidence type="ECO:0000313" key="8">
    <source>
        <dbReference type="Proteomes" id="UP000585802"/>
    </source>
</evidence>
<feature type="transmembrane region" description="Helical" evidence="6">
    <location>
        <begin position="397"/>
        <end position="416"/>
    </location>
</feature>
<feature type="transmembrane region" description="Helical" evidence="6">
    <location>
        <begin position="116"/>
        <end position="138"/>
    </location>
</feature>
<dbReference type="InterPro" id="IPR050833">
    <property type="entry name" value="Poly_Biosynth_Transport"/>
</dbReference>
<comment type="caution">
    <text evidence="7">The sequence shown here is derived from an EMBL/GenBank/DDBJ whole genome shotgun (WGS) entry which is preliminary data.</text>
</comment>
<protein>
    <recommendedName>
        <fullName evidence="9">Polysaccharide biosynthesis protein C-terminal domain-containing protein</fullName>
    </recommendedName>
</protein>